<evidence type="ECO:0000256" key="1">
    <source>
        <dbReference type="SAM" id="Phobius"/>
    </source>
</evidence>
<feature type="transmembrane region" description="Helical" evidence="1">
    <location>
        <begin position="77"/>
        <end position="96"/>
    </location>
</feature>
<proteinExistence type="predicted"/>
<dbReference type="InParanoid" id="A0A286USK1"/>
<feature type="transmembrane region" description="Helical" evidence="1">
    <location>
        <begin position="36"/>
        <end position="56"/>
    </location>
</feature>
<comment type="caution">
    <text evidence="2">The sequence shown here is derived from an EMBL/GenBank/DDBJ whole genome shotgun (WGS) entry which is preliminary data.</text>
</comment>
<keyword evidence="1" id="KW-1133">Transmembrane helix</keyword>
<evidence type="ECO:0000313" key="2">
    <source>
        <dbReference type="EMBL" id="PAV22549.1"/>
    </source>
</evidence>
<accession>A0A286USK1</accession>
<name>A0A286USK1_9AGAM</name>
<keyword evidence="3" id="KW-1185">Reference proteome</keyword>
<organism evidence="2 3">
    <name type="scientific">Pyrrhoderma noxium</name>
    <dbReference type="NCBI Taxonomy" id="2282107"/>
    <lineage>
        <taxon>Eukaryota</taxon>
        <taxon>Fungi</taxon>
        <taxon>Dikarya</taxon>
        <taxon>Basidiomycota</taxon>
        <taxon>Agaricomycotina</taxon>
        <taxon>Agaricomycetes</taxon>
        <taxon>Hymenochaetales</taxon>
        <taxon>Hymenochaetaceae</taxon>
        <taxon>Pyrrhoderma</taxon>
    </lineage>
</organism>
<gene>
    <name evidence="2" type="ORF">PNOK_0250600</name>
</gene>
<dbReference type="Proteomes" id="UP000217199">
    <property type="component" value="Unassembled WGS sequence"/>
</dbReference>
<dbReference type="AlphaFoldDB" id="A0A286USK1"/>
<sequence>MRVALTVMVFISDKRSSLCFILTINDNVNKLFLIDWLTRLVVALTLVALALYKVVGHWKLLGRKRNDLFSVIIKDQIVYYIMLLFVTSMVVFYWKIISDGRIDLAKYFDSLTSCVLYAFIVGHPSVICLFGSRMLLNLREVCDQKAMGDSGLRGNMISTVSALQFADPRLPSHYVFSHSKSKLDLKTSFVESDQVHVPVKIYDIVLPMSWNIDAGRRCNVPIQTDQAMTSLSASPWTQNENTLKCNSIRVGSTRFKQYL</sequence>
<evidence type="ECO:0000313" key="3">
    <source>
        <dbReference type="Proteomes" id="UP000217199"/>
    </source>
</evidence>
<protein>
    <submittedName>
        <fullName evidence="2">Uncharacterized protein</fullName>
    </submittedName>
</protein>
<reference evidence="2 3" key="1">
    <citation type="journal article" date="2017" name="Mol. Ecol.">
        <title>Comparative and population genomic landscape of Phellinus noxius: A hypervariable fungus causing root rot in trees.</title>
        <authorList>
            <person name="Chung C.L."/>
            <person name="Lee T.J."/>
            <person name="Akiba M."/>
            <person name="Lee H.H."/>
            <person name="Kuo T.H."/>
            <person name="Liu D."/>
            <person name="Ke H.M."/>
            <person name="Yokoi T."/>
            <person name="Roa M.B."/>
            <person name="Lu M.J."/>
            <person name="Chang Y.Y."/>
            <person name="Ann P.J."/>
            <person name="Tsai J.N."/>
            <person name="Chen C.Y."/>
            <person name="Tzean S.S."/>
            <person name="Ota Y."/>
            <person name="Hattori T."/>
            <person name="Sahashi N."/>
            <person name="Liou R.F."/>
            <person name="Kikuchi T."/>
            <person name="Tsai I.J."/>
        </authorList>
    </citation>
    <scope>NUCLEOTIDE SEQUENCE [LARGE SCALE GENOMIC DNA]</scope>
    <source>
        <strain evidence="2 3">FFPRI411160</strain>
    </source>
</reference>
<keyword evidence="1" id="KW-0812">Transmembrane</keyword>
<keyword evidence="1" id="KW-0472">Membrane</keyword>
<feature type="transmembrane region" description="Helical" evidence="1">
    <location>
        <begin position="116"/>
        <end position="136"/>
    </location>
</feature>
<dbReference type="EMBL" id="NBII01000002">
    <property type="protein sequence ID" value="PAV22549.1"/>
    <property type="molecule type" value="Genomic_DNA"/>
</dbReference>